<dbReference type="RefSeq" id="XP_013386798.1">
    <property type="nucleotide sequence ID" value="XM_013531344.1"/>
</dbReference>
<dbReference type="KEGG" id="lak:106156218"/>
<evidence type="ECO:0000256" key="1">
    <source>
        <dbReference type="ARBA" id="ARBA00022837"/>
    </source>
</evidence>
<accession>A0A1S3HL16</accession>
<dbReference type="Gene3D" id="1.10.238.10">
    <property type="entry name" value="EF-hand"/>
    <property type="match status" value="1"/>
</dbReference>
<dbReference type="InterPro" id="IPR018247">
    <property type="entry name" value="EF_Hand_1_Ca_BS"/>
</dbReference>
<feature type="domain" description="EF-hand" evidence="3">
    <location>
        <begin position="40"/>
        <end position="75"/>
    </location>
</feature>
<dbReference type="InterPro" id="IPR011992">
    <property type="entry name" value="EF-hand-dom_pair"/>
</dbReference>
<evidence type="ECO:0000313" key="4">
    <source>
        <dbReference type="Proteomes" id="UP000085678"/>
    </source>
</evidence>
<keyword evidence="2" id="KW-0732">Signal</keyword>
<dbReference type="Proteomes" id="UP000085678">
    <property type="component" value="Unplaced"/>
</dbReference>
<keyword evidence="4" id="KW-1185">Reference proteome</keyword>
<dbReference type="AlphaFoldDB" id="A0A1S3HL16"/>
<dbReference type="OMA" id="CVMYFMC"/>
<gene>
    <name evidence="5" type="primary">LOC106156218</name>
</gene>
<name>A0A1S3HL16_LINAN</name>
<feature type="chain" id="PRO_5010240922" evidence="2">
    <location>
        <begin position="19"/>
        <end position="132"/>
    </location>
</feature>
<evidence type="ECO:0000313" key="5">
    <source>
        <dbReference type="RefSeq" id="XP_013386798.1"/>
    </source>
</evidence>
<protein>
    <submittedName>
        <fullName evidence="5">Calmodulin-like protein 5</fullName>
    </submittedName>
</protein>
<dbReference type="PROSITE" id="PS50222">
    <property type="entry name" value="EF_HAND_2"/>
    <property type="match status" value="2"/>
</dbReference>
<dbReference type="SUPFAM" id="SSF47473">
    <property type="entry name" value="EF-hand"/>
    <property type="match status" value="1"/>
</dbReference>
<dbReference type="InterPro" id="IPR002048">
    <property type="entry name" value="EF_hand_dom"/>
</dbReference>
<sequence>MNSLVVLLVAALAVSVKCNSEVSFAIDLFDRGDQDKDGELTEKELENVFLAFDTNGNGQITKQEFEDVWVKKLNLGPKIMADELFNKADIIDNDYLDHEDLKLVFKAFDFDGDKSVSLNEFLTKWGSLTLIG</sequence>
<dbReference type="STRING" id="7574.A0A1S3HL16"/>
<dbReference type="Pfam" id="PF13499">
    <property type="entry name" value="EF-hand_7"/>
    <property type="match status" value="1"/>
</dbReference>
<keyword evidence="1" id="KW-0106">Calcium</keyword>
<dbReference type="OrthoDB" id="6097085at2759"/>
<dbReference type="GO" id="GO:0005509">
    <property type="term" value="F:calcium ion binding"/>
    <property type="evidence" value="ECO:0007669"/>
    <property type="project" value="InterPro"/>
</dbReference>
<proteinExistence type="predicted"/>
<dbReference type="PROSITE" id="PS00018">
    <property type="entry name" value="EF_HAND_1"/>
    <property type="match status" value="2"/>
</dbReference>
<evidence type="ECO:0000259" key="3">
    <source>
        <dbReference type="PROSITE" id="PS50222"/>
    </source>
</evidence>
<organism evidence="4 5">
    <name type="scientific">Lingula anatina</name>
    <name type="common">Brachiopod</name>
    <name type="synonym">Lingula unguis</name>
    <dbReference type="NCBI Taxonomy" id="7574"/>
    <lineage>
        <taxon>Eukaryota</taxon>
        <taxon>Metazoa</taxon>
        <taxon>Spiralia</taxon>
        <taxon>Lophotrochozoa</taxon>
        <taxon>Brachiopoda</taxon>
        <taxon>Linguliformea</taxon>
        <taxon>Lingulata</taxon>
        <taxon>Lingulida</taxon>
        <taxon>Linguloidea</taxon>
        <taxon>Lingulidae</taxon>
        <taxon>Lingula</taxon>
    </lineage>
</organism>
<dbReference type="SMART" id="SM00054">
    <property type="entry name" value="EFh"/>
    <property type="match status" value="2"/>
</dbReference>
<feature type="signal peptide" evidence="2">
    <location>
        <begin position="1"/>
        <end position="18"/>
    </location>
</feature>
<reference evidence="5" key="1">
    <citation type="submission" date="2025-08" db="UniProtKB">
        <authorList>
            <consortium name="RefSeq"/>
        </authorList>
    </citation>
    <scope>IDENTIFICATION</scope>
    <source>
        <tissue evidence="5">Gonads</tissue>
    </source>
</reference>
<dbReference type="InParanoid" id="A0A1S3HL16"/>
<evidence type="ECO:0000256" key="2">
    <source>
        <dbReference type="SAM" id="SignalP"/>
    </source>
</evidence>
<dbReference type="GeneID" id="106156218"/>
<feature type="domain" description="EF-hand" evidence="3">
    <location>
        <begin position="96"/>
        <end position="131"/>
    </location>
</feature>